<dbReference type="AlphaFoldDB" id="A0A284R641"/>
<evidence type="ECO:0008006" key="3">
    <source>
        <dbReference type="Google" id="ProtNLM"/>
    </source>
</evidence>
<protein>
    <recommendedName>
        <fullName evidence="3">Retrotransposon gag domain-containing protein</fullName>
    </recommendedName>
</protein>
<organism evidence="1 2">
    <name type="scientific">Armillaria ostoyae</name>
    <name type="common">Armillaria root rot fungus</name>
    <dbReference type="NCBI Taxonomy" id="47428"/>
    <lineage>
        <taxon>Eukaryota</taxon>
        <taxon>Fungi</taxon>
        <taxon>Dikarya</taxon>
        <taxon>Basidiomycota</taxon>
        <taxon>Agaricomycotina</taxon>
        <taxon>Agaricomycetes</taxon>
        <taxon>Agaricomycetidae</taxon>
        <taxon>Agaricales</taxon>
        <taxon>Marasmiineae</taxon>
        <taxon>Physalacriaceae</taxon>
        <taxon>Armillaria</taxon>
    </lineage>
</organism>
<name>A0A284R641_ARMOS</name>
<dbReference type="OrthoDB" id="3118617at2759"/>
<accession>A0A284R641</accession>
<proteinExistence type="predicted"/>
<gene>
    <name evidence="1" type="ORF">ARMOST_07543</name>
</gene>
<evidence type="ECO:0000313" key="2">
    <source>
        <dbReference type="Proteomes" id="UP000219338"/>
    </source>
</evidence>
<keyword evidence="2" id="KW-1185">Reference proteome</keyword>
<dbReference type="EMBL" id="FUEG01000004">
    <property type="protein sequence ID" value="SJL04183.1"/>
    <property type="molecule type" value="Genomic_DNA"/>
</dbReference>
<reference evidence="2" key="1">
    <citation type="journal article" date="2017" name="Nat. Ecol. Evol.">
        <title>Genome expansion and lineage-specific genetic innovations in the forest pathogenic fungi Armillaria.</title>
        <authorList>
            <person name="Sipos G."/>
            <person name="Prasanna A.N."/>
            <person name="Walter M.C."/>
            <person name="O'Connor E."/>
            <person name="Balint B."/>
            <person name="Krizsan K."/>
            <person name="Kiss B."/>
            <person name="Hess J."/>
            <person name="Varga T."/>
            <person name="Slot J."/>
            <person name="Riley R."/>
            <person name="Boka B."/>
            <person name="Rigling D."/>
            <person name="Barry K."/>
            <person name="Lee J."/>
            <person name="Mihaltcheva S."/>
            <person name="LaButti K."/>
            <person name="Lipzen A."/>
            <person name="Waldron R."/>
            <person name="Moloney N.M."/>
            <person name="Sperisen C."/>
            <person name="Kredics L."/>
            <person name="Vagvoelgyi C."/>
            <person name="Patrignani A."/>
            <person name="Fitzpatrick D."/>
            <person name="Nagy I."/>
            <person name="Doyle S."/>
            <person name="Anderson J.B."/>
            <person name="Grigoriev I.V."/>
            <person name="Gueldener U."/>
            <person name="Muensterkoetter M."/>
            <person name="Nagy L.G."/>
        </authorList>
    </citation>
    <scope>NUCLEOTIDE SEQUENCE [LARGE SCALE GENOMIC DNA]</scope>
    <source>
        <strain evidence="2">C18/9</strain>
    </source>
</reference>
<evidence type="ECO:0000313" key="1">
    <source>
        <dbReference type="EMBL" id="SJL04183.1"/>
    </source>
</evidence>
<sequence length="118" mass="14288">MGDCLTYFETFASYFQFRSHMMPFAASHFEGHAKSWWVHKRSEYWSTDDDDDEAPRFRYPGWEEFVHLLNEQFRDPAVKEMHEKKMYELRMSKEPATHFFYKLEKEASLAGWRGDEGK</sequence>
<dbReference type="Proteomes" id="UP000219338">
    <property type="component" value="Unassembled WGS sequence"/>
</dbReference>